<organism evidence="2 3">
    <name type="scientific">Toxocara canis</name>
    <name type="common">Canine roundworm</name>
    <dbReference type="NCBI Taxonomy" id="6265"/>
    <lineage>
        <taxon>Eukaryota</taxon>
        <taxon>Metazoa</taxon>
        <taxon>Ecdysozoa</taxon>
        <taxon>Nematoda</taxon>
        <taxon>Chromadorea</taxon>
        <taxon>Rhabditida</taxon>
        <taxon>Spirurina</taxon>
        <taxon>Ascaridomorpha</taxon>
        <taxon>Ascaridoidea</taxon>
        <taxon>Toxocaridae</taxon>
        <taxon>Toxocara</taxon>
    </lineage>
</organism>
<keyword evidence="2" id="KW-1185">Reference proteome</keyword>
<accession>A0A183V1D2</accession>
<dbReference type="EMBL" id="UYWY01022317">
    <property type="protein sequence ID" value="VDM45873.1"/>
    <property type="molecule type" value="Genomic_DNA"/>
</dbReference>
<dbReference type="WBParaSite" id="TCNE_0001455201-mRNA-1">
    <property type="protein sequence ID" value="TCNE_0001455201-mRNA-1"/>
    <property type="gene ID" value="TCNE_0001455201"/>
</dbReference>
<proteinExistence type="predicted"/>
<evidence type="ECO:0000313" key="2">
    <source>
        <dbReference type="Proteomes" id="UP000050794"/>
    </source>
</evidence>
<reference evidence="3" key="1">
    <citation type="submission" date="2016-06" db="UniProtKB">
        <authorList>
            <consortium name="WormBaseParasite"/>
        </authorList>
    </citation>
    <scope>IDENTIFICATION</scope>
</reference>
<reference evidence="1 2" key="2">
    <citation type="submission" date="2018-11" db="EMBL/GenBank/DDBJ databases">
        <authorList>
            <consortium name="Pathogen Informatics"/>
        </authorList>
    </citation>
    <scope>NUCLEOTIDE SEQUENCE [LARGE SCALE GENOMIC DNA]</scope>
</reference>
<evidence type="ECO:0000313" key="3">
    <source>
        <dbReference type="WBParaSite" id="TCNE_0001455201-mRNA-1"/>
    </source>
</evidence>
<gene>
    <name evidence="1" type="ORF">TCNE_LOCUS14552</name>
</gene>
<protein>
    <submittedName>
        <fullName evidence="3">Tick transposon</fullName>
    </submittedName>
</protein>
<name>A0A183V1D2_TOXCA</name>
<sequence>MPAVAIRILCTQQQLRRVADIPLHGALLQLKQLTGLLQSLFPSLFCQQYISQEYTDKAHSAITGLLRFCLRRQTSTLPGAGLNVFVCKGCVKRYSLVAICPGTLYKPCDASFWLP</sequence>
<dbReference type="Proteomes" id="UP000050794">
    <property type="component" value="Unassembled WGS sequence"/>
</dbReference>
<dbReference type="AlphaFoldDB" id="A0A183V1D2"/>
<evidence type="ECO:0000313" key="1">
    <source>
        <dbReference type="EMBL" id="VDM45873.1"/>
    </source>
</evidence>